<evidence type="ECO:0000313" key="4">
    <source>
        <dbReference type="Proteomes" id="UP001352263"/>
    </source>
</evidence>
<reference evidence="3 4" key="1">
    <citation type="submission" date="2023-10" db="EMBL/GenBank/DDBJ databases">
        <title>Noviherbaspirillum sp. CPCC 100848 genome assembly.</title>
        <authorList>
            <person name="Li X.Y."/>
            <person name="Fang X.M."/>
        </authorList>
    </citation>
    <scope>NUCLEOTIDE SEQUENCE [LARGE SCALE GENOMIC DNA]</scope>
    <source>
        <strain evidence="3 4">CPCC 100848</strain>
    </source>
</reference>
<keyword evidence="2 3" id="KW-0560">Oxidoreductase</keyword>
<dbReference type="SUPFAM" id="SSF51735">
    <property type="entry name" value="NAD(P)-binding Rossmann-fold domains"/>
    <property type="match status" value="1"/>
</dbReference>
<dbReference type="EMBL" id="JAWIIV010000001">
    <property type="protein sequence ID" value="MEC4717720.1"/>
    <property type="molecule type" value="Genomic_DNA"/>
</dbReference>
<dbReference type="InterPro" id="IPR036291">
    <property type="entry name" value="NAD(P)-bd_dom_sf"/>
</dbReference>
<name>A0ABU6J2E6_9BURK</name>
<dbReference type="Proteomes" id="UP001352263">
    <property type="component" value="Unassembled WGS sequence"/>
</dbReference>
<dbReference type="PROSITE" id="PS00061">
    <property type="entry name" value="ADH_SHORT"/>
    <property type="match status" value="1"/>
</dbReference>
<dbReference type="PRINTS" id="PR00081">
    <property type="entry name" value="GDHRDH"/>
</dbReference>
<organism evidence="3 4">
    <name type="scientific">Noviherbaspirillum album</name>
    <dbReference type="NCBI Taxonomy" id="3080276"/>
    <lineage>
        <taxon>Bacteria</taxon>
        <taxon>Pseudomonadati</taxon>
        <taxon>Pseudomonadota</taxon>
        <taxon>Betaproteobacteria</taxon>
        <taxon>Burkholderiales</taxon>
        <taxon>Oxalobacteraceae</taxon>
        <taxon>Noviherbaspirillum</taxon>
    </lineage>
</organism>
<comment type="similarity">
    <text evidence="1">Belongs to the short-chain dehydrogenases/reductases (SDR) family.</text>
</comment>
<comment type="caution">
    <text evidence="3">The sequence shown here is derived from an EMBL/GenBank/DDBJ whole genome shotgun (WGS) entry which is preliminary data.</text>
</comment>
<evidence type="ECO:0000313" key="3">
    <source>
        <dbReference type="EMBL" id="MEC4717720.1"/>
    </source>
</evidence>
<protein>
    <submittedName>
        <fullName evidence="3">Glucose 1-dehydrogenase</fullName>
        <ecNumber evidence="3">1.1.1.47</ecNumber>
    </submittedName>
</protein>
<accession>A0ABU6J2E6</accession>
<dbReference type="Gene3D" id="3.40.50.720">
    <property type="entry name" value="NAD(P)-binding Rossmann-like Domain"/>
    <property type="match status" value="1"/>
</dbReference>
<dbReference type="RefSeq" id="WP_326504470.1">
    <property type="nucleotide sequence ID" value="NZ_JAWIIV010000001.1"/>
</dbReference>
<sequence>MKLYGKVALVTGAAQGIGKAIALRLAQEGADIIVHALPDDPLAEDTLTQVTALGRRGCICFGDISKVEDDQRAIKEGVDRLGKIDLLVNNAGIEIKAALEETTEEAYQRVLDINLKGVFFTIQAFVKYLRESGRTGKIVNISSVHEELPFPGFSSYCMSKGGMKMMTRNLAVELGPLGITVNNVAPGAIRTPINAALLSDKDKVAALIDNIPLKRMGKPDDVAGVVAFLCSPDADYVTGTTMYVDGGLLWNYAE</sequence>
<dbReference type="NCBIfam" id="NF005559">
    <property type="entry name" value="PRK07231.1"/>
    <property type="match status" value="1"/>
</dbReference>
<evidence type="ECO:0000256" key="2">
    <source>
        <dbReference type="ARBA" id="ARBA00023002"/>
    </source>
</evidence>
<dbReference type="EC" id="1.1.1.47" evidence="3"/>
<evidence type="ECO:0000256" key="1">
    <source>
        <dbReference type="ARBA" id="ARBA00006484"/>
    </source>
</evidence>
<dbReference type="Pfam" id="PF13561">
    <property type="entry name" value="adh_short_C2"/>
    <property type="match status" value="1"/>
</dbReference>
<dbReference type="PRINTS" id="PR00080">
    <property type="entry name" value="SDRFAMILY"/>
</dbReference>
<proteinExistence type="inferred from homology"/>
<keyword evidence="4" id="KW-1185">Reference proteome</keyword>
<dbReference type="PANTHER" id="PTHR43639:SF1">
    <property type="entry name" value="SHORT-CHAIN DEHYDROGENASE_REDUCTASE FAMILY PROTEIN"/>
    <property type="match status" value="1"/>
</dbReference>
<dbReference type="InterPro" id="IPR020904">
    <property type="entry name" value="Sc_DH/Rdtase_CS"/>
</dbReference>
<dbReference type="GO" id="GO:0047936">
    <property type="term" value="F:glucose 1-dehydrogenase [NAD(P)+] activity"/>
    <property type="evidence" value="ECO:0007669"/>
    <property type="project" value="UniProtKB-EC"/>
</dbReference>
<dbReference type="InterPro" id="IPR002347">
    <property type="entry name" value="SDR_fam"/>
</dbReference>
<gene>
    <name evidence="3" type="ORF">RY831_01020</name>
</gene>
<dbReference type="PANTHER" id="PTHR43639">
    <property type="entry name" value="OXIDOREDUCTASE, SHORT-CHAIN DEHYDROGENASE/REDUCTASE FAMILY (AFU_ORTHOLOGUE AFUA_5G02870)"/>
    <property type="match status" value="1"/>
</dbReference>